<organism evidence="2 3">
    <name type="scientific">Knipowitschia caucasica</name>
    <name type="common">Caucasian dwarf goby</name>
    <name type="synonym">Pomatoschistus caucasicus</name>
    <dbReference type="NCBI Taxonomy" id="637954"/>
    <lineage>
        <taxon>Eukaryota</taxon>
        <taxon>Metazoa</taxon>
        <taxon>Chordata</taxon>
        <taxon>Craniata</taxon>
        <taxon>Vertebrata</taxon>
        <taxon>Euteleostomi</taxon>
        <taxon>Actinopterygii</taxon>
        <taxon>Neopterygii</taxon>
        <taxon>Teleostei</taxon>
        <taxon>Neoteleostei</taxon>
        <taxon>Acanthomorphata</taxon>
        <taxon>Gobiaria</taxon>
        <taxon>Gobiiformes</taxon>
        <taxon>Gobioidei</taxon>
        <taxon>Gobiidae</taxon>
        <taxon>Gobiinae</taxon>
        <taxon>Knipowitschia</taxon>
    </lineage>
</organism>
<dbReference type="Proteomes" id="UP001497482">
    <property type="component" value="Chromosome 23"/>
</dbReference>
<evidence type="ECO:0000256" key="1">
    <source>
        <dbReference type="SAM" id="MobiDB-lite"/>
    </source>
</evidence>
<proteinExistence type="predicted"/>
<feature type="region of interest" description="Disordered" evidence="1">
    <location>
        <begin position="79"/>
        <end position="98"/>
    </location>
</feature>
<name>A0AAV2LH79_KNICA</name>
<reference evidence="2 3" key="1">
    <citation type="submission" date="2024-04" db="EMBL/GenBank/DDBJ databases">
        <authorList>
            <person name="Waldvogel A.-M."/>
            <person name="Schoenle A."/>
        </authorList>
    </citation>
    <scope>NUCLEOTIDE SEQUENCE [LARGE SCALE GENOMIC DNA]</scope>
</reference>
<protein>
    <submittedName>
        <fullName evidence="2">Uncharacterized protein</fullName>
    </submittedName>
</protein>
<feature type="compositionally biased region" description="Polar residues" evidence="1">
    <location>
        <begin position="27"/>
        <end position="40"/>
    </location>
</feature>
<evidence type="ECO:0000313" key="3">
    <source>
        <dbReference type="Proteomes" id="UP001497482"/>
    </source>
</evidence>
<evidence type="ECO:0000313" key="2">
    <source>
        <dbReference type="EMBL" id="CAL1599808.1"/>
    </source>
</evidence>
<dbReference type="EMBL" id="OZ035845">
    <property type="protein sequence ID" value="CAL1599808.1"/>
    <property type="molecule type" value="Genomic_DNA"/>
</dbReference>
<feature type="compositionally biased region" description="Low complexity" evidence="1">
    <location>
        <begin position="11"/>
        <end position="26"/>
    </location>
</feature>
<accession>A0AAV2LH79</accession>
<gene>
    <name evidence="2" type="ORF">KC01_LOCUS28007</name>
</gene>
<keyword evidence="3" id="KW-1185">Reference proteome</keyword>
<dbReference type="AlphaFoldDB" id="A0AAV2LH79"/>
<sequence>MVNPAKREYLSGSAAAHGAPSSSHRSMNSAPKESNPQKRTALTADVTGGATGARNHEHAHLPTGHVRMVHLLHREAEEFTSAVEKPVPPKSLFLEPHP</sequence>
<feature type="region of interest" description="Disordered" evidence="1">
    <location>
        <begin position="1"/>
        <end position="64"/>
    </location>
</feature>